<dbReference type="InterPro" id="IPR011333">
    <property type="entry name" value="SKP1/BTB/POZ_sf"/>
</dbReference>
<dbReference type="EMBL" id="KQ417023">
    <property type="protein sequence ID" value="KOF94175.1"/>
    <property type="molecule type" value="Genomic_DNA"/>
</dbReference>
<gene>
    <name evidence="2" type="ORF">OCBIM_22002658mg</name>
</gene>
<dbReference type="SUPFAM" id="SSF54695">
    <property type="entry name" value="POZ domain"/>
    <property type="match status" value="1"/>
</dbReference>
<name>A0A0L8HZH4_OCTBM</name>
<dbReference type="Pfam" id="PF02214">
    <property type="entry name" value="BTB_2"/>
    <property type="match status" value="1"/>
</dbReference>
<dbReference type="OrthoDB" id="2414723at2759"/>
<dbReference type="PANTHER" id="PTHR14499:SF136">
    <property type="entry name" value="GH08630P"/>
    <property type="match status" value="1"/>
</dbReference>
<dbReference type="InterPro" id="IPR000210">
    <property type="entry name" value="BTB/POZ_dom"/>
</dbReference>
<reference evidence="2" key="1">
    <citation type="submission" date="2015-07" db="EMBL/GenBank/DDBJ databases">
        <title>MeaNS - Measles Nucleotide Surveillance Program.</title>
        <authorList>
            <person name="Tran T."/>
            <person name="Druce J."/>
        </authorList>
    </citation>
    <scope>NUCLEOTIDE SEQUENCE</scope>
    <source>
        <strain evidence="2">UCB-OBI-ISO-001</strain>
        <tissue evidence="2">Gonad</tissue>
    </source>
</reference>
<organism evidence="2">
    <name type="scientific">Octopus bimaculoides</name>
    <name type="common">California two-spotted octopus</name>
    <dbReference type="NCBI Taxonomy" id="37653"/>
    <lineage>
        <taxon>Eukaryota</taxon>
        <taxon>Metazoa</taxon>
        <taxon>Spiralia</taxon>
        <taxon>Lophotrochozoa</taxon>
        <taxon>Mollusca</taxon>
        <taxon>Cephalopoda</taxon>
        <taxon>Coleoidea</taxon>
        <taxon>Octopodiformes</taxon>
        <taxon>Octopoda</taxon>
        <taxon>Incirrata</taxon>
        <taxon>Octopodidae</taxon>
        <taxon>Octopus</taxon>
    </lineage>
</organism>
<accession>A0A0L8HZH4</accession>
<dbReference type="OMA" id="WRIATGN"/>
<dbReference type="InterPro" id="IPR003131">
    <property type="entry name" value="T1-type_BTB"/>
</dbReference>
<dbReference type="GO" id="GO:0051260">
    <property type="term" value="P:protein homooligomerization"/>
    <property type="evidence" value="ECO:0007669"/>
    <property type="project" value="InterPro"/>
</dbReference>
<dbReference type="KEGG" id="obi:106867891"/>
<evidence type="ECO:0000259" key="1">
    <source>
        <dbReference type="SMART" id="SM00225"/>
    </source>
</evidence>
<protein>
    <recommendedName>
        <fullName evidence="1">BTB domain-containing protein</fullName>
    </recommendedName>
</protein>
<evidence type="ECO:0000313" key="2">
    <source>
        <dbReference type="EMBL" id="KOF94175.1"/>
    </source>
</evidence>
<feature type="domain" description="BTB" evidence="1">
    <location>
        <begin position="5"/>
        <end position="106"/>
    </location>
</feature>
<dbReference type="STRING" id="37653.A0A0L8HZH4"/>
<dbReference type="EMBL" id="KQ417023">
    <property type="protein sequence ID" value="KOF94176.1"/>
    <property type="molecule type" value="Genomic_DNA"/>
</dbReference>
<dbReference type="SMART" id="SM00225">
    <property type="entry name" value="BTB"/>
    <property type="match status" value="1"/>
</dbReference>
<sequence length="142" mass="17047">MADRRIVKLNVGGMFYTTTRETLLSQPDTLFYEILSKESNWPRDERGSYFVDRDGHLFRYVLNFMRTSKLLLPNGFRELLMLKEEADYFEIDSLLQRIETLDQNRKKHCRSRRKKSFHSSLEVLNLNRSDFELIGDSEWWEG</sequence>
<dbReference type="PANTHER" id="PTHR14499">
    <property type="entry name" value="POTASSIUM CHANNEL TETRAMERIZATION DOMAIN-CONTAINING"/>
    <property type="match status" value="1"/>
</dbReference>
<proteinExistence type="predicted"/>
<dbReference type="AlphaFoldDB" id="A0A0L8HZH4"/>
<dbReference type="Gene3D" id="3.30.710.10">
    <property type="entry name" value="Potassium Channel Kv1.1, Chain A"/>
    <property type="match status" value="1"/>
</dbReference>